<feature type="non-terminal residue" evidence="12">
    <location>
        <position position="268"/>
    </location>
</feature>
<evidence type="ECO:0000256" key="5">
    <source>
        <dbReference type="ARBA" id="ARBA00022692"/>
    </source>
</evidence>
<dbReference type="AlphaFoldDB" id="A0AA36G4V3"/>
<dbReference type="EC" id="2.3.1.199" evidence="11"/>
<comment type="subcellular location">
    <subcellularLocation>
        <location evidence="1">Membrane</location>
        <topology evidence="1">Multi-pass membrane protein</topology>
    </subcellularLocation>
</comment>
<accession>A0AA36G4V3</accession>
<gene>
    <name evidence="12" type="ORF">MSPICULIGERA_LOCUS17730</name>
</gene>
<feature type="transmembrane region" description="Helical" evidence="11">
    <location>
        <begin position="233"/>
        <end position="256"/>
    </location>
</feature>
<evidence type="ECO:0000256" key="6">
    <source>
        <dbReference type="ARBA" id="ARBA00022832"/>
    </source>
</evidence>
<evidence type="ECO:0000256" key="11">
    <source>
        <dbReference type="RuleBase" id="RU361115"/>
    </source>
</evidence>
<keyword evidence="7 11" id="KW-1133">Transmembrane helix</keyword>
<comment type="caution">
    <text evidence="12">The sequence shown here is derived from an EMBL/GenBank/DDBJ whole genome shotgun (WGS) entry which is preliminary data.</text>
</comment>
<dbReference type="GO" id="GO:0034626">
    <property type="term" value="P:fatty acid elongation, polyunsaturated fatty acid"/>
    <property type="evidence" value="ECO:0007669"/>
    <property type="project" value="TreeGrafter"/>
</dbReference>
<keyword evidence="3 11" id="KW-0444">Lipid biosynthesis</keyword>
<organism evidence="12 13">
    <name type="scientific">Mesorhabditis spiculigera</name>
    <dbReference type="NCBI Taxonomy" id="96644"/>
    <lineage>
        <taxon>Eukaryota</taxon>
        <taxon>Metazoa</taxon>
        <taxon>Ecdysozoa</taxon>
        <taxon>Nematoda</taxon>
        <taxon>Chromadorea</taxon>
        <taxon>Rhabditida</taxon>
        <taxon>Rhabditina</taxon>
        <taxon>Rhabditomorpha</taxon>
        <taxon>Rhabditoidea</taxon>
        <taxon>Rhabditidae</taxon>
        <taxon>Mesorhabditinae</taxon>
        <taxon>Mesorhabditis</taxon>
    </lineage>
</organism>
<feature type="transmembrane region" description="Helical" evidence="11">
    <location>
        <begin position="57"/>
        <end position="77"/>
    </location>
</feature>
<protein>
    <recommendedName>
        <fullName evidence="11">Elongation of very long chain fatty acids protein</fullName>
        <ecNumber evidence="11">2.3.1.199</ecNumber>
    </recommendedName>
    <alternativeName>
        <fullName evidence="11">Very-long-chain 3-oxoacyl-CoA synthase</fullName>
    </alternativeName>
</protein>
<evidence type="ECO:0000256" key="8">
    <source>
        <dbReference type="ARBA" id="ARBA00023098"/>
    </source>
</evidence>
<keyword evidence="6 11" id="KW-0276">Fatty acid metabolism</keyword>
<reference evidence="12" key="1">
    <citation type="submission" date="2023-06" db="EMBL/GenBank/DDBJ databases">
        <authorList>
            <person name="Delattre M."/>
        </authorList>
    </citation>
    <scope>NUCLEOTIDE SEQUENCE</scope>
    <source>
        <strain evidence="12">AF72</strain>
    </source>
</reference>
<dbReference type="GO" id="GO:0019367">
    <property type="term" value="P:fatty acid elongation, saturated fatty acid"/>
    <property type="evidence" value="ECO:0007669"/>
    <property type="project" value="TreeGrafter"/>
</dbReference>
<dbReference type="EMBL" id="CATQJA010002657">
    <property type="protein sequence ID" value="CAJ0579514.1"/>
    <property type="molecule type" value="Genomic_DNA"/>
</dbReference>
<dbReference type="GO" id="GO:0009922">
    <property type="term" value="F:fatty acid elongase activity"/>
    <property type="evidence" value="ECO:0007669"/>
    <property type="project" value="UniProtKB-EC"/>
</dbReference>
<keyword evidence="10 11" id="KW-0275">Fatty acid biosynthesis</keyword>
<dbReference type="PANTHER" id="PTHR11157:SF30">
    <property type="entry name" value="ELONGATION OF LONG CHAIN FATTY ACIDS PROTEIN 2"/>
    <property type="match status" value="1"/>
</dbReference>
<evidence type="ECO:0000313" key="12">
    <source>
        <dbReference type="EMBL" id="CAJ0579514.1"/>
    </source>
</evidence>
<evidence type="ECO:0000256" key="4">
    <source>
        <dbReference type="ARBA" id="ARBA00022679"/>
    </source>
</evidence>
<keyword evidence="13" id="KW-1185">Reference proteome</keyword>
<name>A0AA36G4V3_9BILA</name>
<dbReference type="GO" id="GO:0030148">
    <property type="term" value="P:sphingolipid biosynthetic process"/>
    <property type="evidence" value="ECO:0007669"/>
    <property type="project" value="TreeGrafter"/>
</dbReference>
<dbReference type="GO" id="GO:0005789">
    <property type="term" value="C:endoplasmic reticulum membrane"/>
    <property type="evidence" value="ECO:0007669"/>
    <property type="project" value="TreeGrafter"/>
</dbReference>
<evidence type="ECO:0000256" key="9">
    <source>
        <dbReference type="ARBA" id="ARBA00023136"/>
    </source>
</evidence>
<keyword evidence="9 11" id="KW-0472">Membrane</keyword>
<dbReference type="Pfam" id="PF01151">
    <property type="entry name" value="ELO"/>
    <property type="match status" value="1"/>
</dbReference>
<sequence>MTADVGFLDVFLGEWDVEKTKQYMGYFVPLSYKIAVGYLLAIYFGQKIMKNLKEFKLDNTLAIWNFIFAAFSGVAAFKLVPELLGVWKNHGFVASYCDNHTYYTDPSTGFWGWMFVMSKLPELGDTAFLVLRKRPVIFMHWFHHALTFVYAELTYSEMQAWARWSLALNLTVHTVMYTYFGIRALKIQLPRPLAKFITTIQIVQFVISCWIFGHAIVMKYTESRACDASWNVLAIGGVMYVIYLYLFSEFFYNAYIKKRSPTKAQKAE</sequence>
<feature type="transmembrane region" description="Helical" evidence="11">
    <location>
        <begin position="192"/>
        <end position="213"/>
    </location>
</feature>
<dbReference type="GO" id="GO:0042761">
    <property type="term" value="P:very long-chain fatty acid biosynthetic process"/>
    <property type="evidence" value="ECO:0007669"/>
    <property type="project" value="TreeGrafter"/>
</dbReference>
<feature type="transmembrane region" description="Helical" evidence="11">
    <location>
        <begin position="161"/>
        <end position="180"/>
    </location>
</feature>
<evidence type="ECO:0000256" key="3">
    <source>
        <dbReference type="ARBA" id="ARBA00022516"/>
    </source>
</evidence>
<dbReference type="Proteomes" id="UP001177023">
    <property type="component" value="Unassembled WGS sequence"/>
</dbReference>
<keyword evidence="5 11" id="KW-0812">Transmembrane</keyword>
<comment type="similarity">
    <text evidence="11">Belongs to the ELO family.</text>
</comment>
<dbReference type="GO" id="GO:0034625">
    <property type="term" value="P:fatty acid elongation, monounsaturated fatty acid"/>
    <property type="evidence" value="ECO:0007669"/>
    <property type="project" value="TreeGrafter"/>
</dbReference>
<evidence type="ECO:0000256" key="1">
    <source>
        <dbReference type="ARBA" id="ARBA00004141"/>
    </source>
</evidence>
<dbReference type="InterPro" id="IPR002076">
    <property type="entry name" value="ELO_fam"/>
</dbReference>
<feature type="transmembrane region" description="Helical" evidence="11">
    <location>
        <begin position="23"/>
        <end position="45"/>
    </location>
</feature>
<comment type="catalytic activity">
    <reaction evidence="11">
        <text>a very-long-chain acyl-CoA + malonyl-CoA + H(+) = a very-long-chain 3-oxoacyl-CoA + CO2 + CoA</text>
        <dbReference type="Rhea" id="RHEA:32727"/>
        <dbReference type="ChEBI" id="CHEBI:15378"/>
        <dbReference type="ChEBI" id="CHEBI:16526"/>
        <dbReference type="ChEBI" id="CHEBI:57287"/>
        <dbReference type="ChEBI" id="CHEBI:57384"/>
        <dbReference type="ChEBI" id="CHEBI:90725"/>
        <dbReference type="ChEBI" id="CHEBI:90736"/>
        <dbReference type="EC" id="2.3.1.199"/>
    </reaction>
</comment>
<evidence type="ECO:0000256" key="10">
    <source>
        <dbReference type="ARBA" id="ARBA00023160"/>
    </source>
</evidence>
<dbReference type="PANTHER" id="PTHR11157">
    <property type="entry name" value="FATTY ACID ACYL TRANSFERASE-RELATED"/>
    <property type="match status" value="1"/>
</dbReference>
<comment type="pathway">
    <text evidence="2">Lipid metabolism; fatty acid biosynthesis.</text>
</comment>
<evidence type="ECO:0000313" key="13">
    <source>
        <dbReference type="Proteomes" id="UP001177023"/>
    </source>
</evidence>
<proteinExistence type="inferred from homology"/>
<evidence type="ECO:0000256" key="7">
    <source>
        <dbReference type="ARBA" id="ARBA00022989"/>
    </source>
</evidence>
<keyword evidence="8 11" id="KW-0443">Lipid metabolism</keyword>
<keyword evidence="4 11" id="KW-0808">Transferase</keyword>
<evidence type="ECO:0000256" key="2">
    <source>
        <dbReference type="ARBA" id="ARBA00005194"/>
    </source>
</evidence>